<evidence type="ECO:0000259" key="1">
    <source>
        <dbReference type="PROSITE" id="PS50828"/>
    </source>
</evidence>
<sequence length="191" mass="22305">MIKDEGKKNLLVSQDYFLWEQVCRTTTPLCDRLNFLMRENVENTKNKKLQAIQIFPLSQKSQQKQKPTIVKGQKKEIIKAKKMQCFDRTVHRKIAKGFCRIEARIDLHGLIQDEAYCCLKEFLQSSHQRGLRYVLVITGKGYSYGSNGVLRQFVPYWLSTPTFQYYIHAFEQAAYSHGGSGALYIQLRRFP</sequence>
<gene>
    <name evidence="2" type="ORF">M4Z11_05910</name>
</gene>
<accession>A0ABT0PC15</accession>
<evidence type="ECO:0000313" key="3">
    <source>
        <dbReference type="Proteomes" id="UP001523003"/>
    </source>
</evidence>
<keyword evidence="3" id="KW-1185">Reference proteome</keyword>
<dbReference type="InterPro" id="IPR036063">
    <property type="entry name" value="Smr_dom_sf"/>
</dbReference>
<dbReference type="SUPFAM" id="SSF160443">
    <property type="entry name" value="SMR domain-like"/>
    <property type="match status" value="1"/>
</dbReference>
<dbReference type="PANTHER" id="PTHR35562">
    <property type="entry name" value="DNA ENDONUCLEASE SMRA-RELATED"/>
    <property type="match status" value="1"/>
</dbReference>
<comment type="caution">
    <text evidence="2">The sequence shown here is derived from an EMBL/GenBank/DDBJ whole genome shotgun (WGS) entry which is preliminary data.</text>
</comment>
<feature type="domain" description="Smr" evidence="1">
    <location>
        <begin position="105"/>
        <end position="188"/>
    </location>
</feature>
<protein>
    <submittedName>
        <fullName evidence="2">Smr/MutS family protein</fullName>
    </submittedName>
</protein>
<dbReference type="InterPro" id="IPR002625">
    <property type="entry name" value="Smr_dom"/>
</dbReference>
<evidence type="ECO:0000313" key="2">
    <source>
        <dbReference type="EMBL" id="MCL6230129.1"/>
    </source>
</evidence>
<proteinExistence type="predicted"/>
<organism evidence="2 3">
    <name type="scientific">Bartonella bilalgolemii</name>
    <dbReference type="NCBI Taxonomy" id="2942911"/>
    <lineage>
        <taxon>Bacteria</taxon>
        <taxon>Pseudomonadati</taxon>
        <taxon>Pseudomonadota</taxon>
        <taxon>Alphaproteobacteria</taxon>
        <taxon>Hyphomicrobiales</taxon>
        <taxon>Bartonellaceae</taxon>
        <taxon>Bartonella</taxon>
    </lineage>
</organism>
<reference evidence="2 3" key="1">
    <citation type="submission" date="2022-05" db="EMBL/GenBank/DDBJ databases">
        <title>Description of the Bartonella bilalgolemii sp. nov. Isolated from Apodemus uralensis (Pallas 1811).</title>
        <authorList>
            <person name="Zgheib R."/>
            <person name="Celebi B."/>
        </authorList>
    </citation>
    <scope>NUCLEOTIDE SEQUENCE [LARGE SCALE GENOMIC DNA]</scope>
    <source>
        <strain evidence="2 3">G70</strain>
    </source>
</reference>
<dbReference type="EMBL" id="JAMCOF010000010">
    <property type="protein sequence ID" value="MCL6230129.1"/>
    <property type="molecule type" value="Genomic_DNA"/>
</dbReference>
<name>A0ABT0PC15_9HYPH</name>
<dbReference type="Pfam" id="PF01713">
    <property type="entry name" value="Smr"/>
    <property type="match status" value="1"/>
</dbReference>
<dbReference type="PANTHER" id="PTHR35562:SF2">
    <property type="entry name" value="DNA ENDONUCLEASE SMRA-RELATED"/>
    <property type="match status" value="1"/>
</dbReference>
<dbReference type="RefSeq" id="WP_249677505.1">
    <property type="nucleotide sequence ID" value="NZ_JAMCOF010000010.1"/>
</dbReference>
<dbReference type="Gene3D" id="3.30.1370.110">
    <property type="match status" value="1"/>
</dbReference>
<dbReference type="PROSITE" id="PS50828">
    <property type="entry name" value="SMR"/>
    <property type="match status" value="1"/>
</dbReference>
<dbReference type="Proteomes" id="UP001523003">
    <property type="component" value="Unassembled WGS sequence"/>
</dbReference>